<comment type="caution">
    <text evidence="3">The sequence shown here is derived from an EMBL/GenBank/DDBJ whole genome shotgun (WGS) entry which is preliminary data.</text>
</comment>
<reference evidence="3 4" key="1">
    <citation type="submission" date="2020-04" db="EMBL/GenBank/DDBJ databases">
        <title>MicrobeNet Type strains.</title>
        <authorList>
            <person name="Nicholson A.C."/>
        </authorList>
    </citation>
    <scope>NUCLEOTIDE SEQUENCE [LARGE SCALE GENOMIC DNA]</scope>
    <source>
        <strain evidence="3 4">JCM 12354</strain>
    </source>
</reference>
<protein>
    <recommendedName>
        <fullName evidence="5">ATP-binding protein</fullName>
    </recommendedName>
</protein>
<feature type="region of interest" description="Disordered" evidence="1">
    <location>
        <begin position="56"/>
        <end position="89"/>
    </location>
</feature>
<proteinExistence type="predicted"/>
<organism evidence="3 4">
    <name type="scientific">Nocardia vermiculata</name>
    <dbReference type="NCBI Taxonomy" id="257274"/>
    <lineage>
        <taxon>Bacteria</taxon>
        <taxon>Bacillati</taxon>
        <taxon>Actinomycetota</taxon>
        <taxon>Actinomycetes</taxon>
        <taxon>Mycobacteriales</taxon>
        <taxon>Nocardiaceae</taxon>
        <taxon>Nocardia</taxon>
    </lineage>
</organism>
<feature type="signal peptide" evidence="2">
    <location>
        <begin position="1"/>
        <end position="26"/>
    </location>
</feature>
<dbReference type="EMBL" id="JAAXOP010000011">
    <property type="protein sequence ID" value="NKY52385.1"/>
    <property type="molecule type" value="Genomic_DNA"/>
</dbReference>
<dbReference type="Proteomes" id="UP000565711">
    <property type="component" value="Unassembled WGS sequence"/>
</dbReference>
<gene>
    <name evidence="3" type="ORF">HGA08_19445</name>
</gene>
<sequence length="110" mass="10146">MRIARFAFTAVSAVALAGFGAGIAQAVPVAGAIDDAPATGTGSAELLPGLLEALASGSASAGTPGDAASTAVDIDGETPTPGTGSADLLPTLLEGLLSGSAGTAPATPAA</sequence>
<accession>A0A846Y2G7</accession>
<evidence type="ECO:0000313" key="4">
    <source>
        <dbReference type="Proteomes" id="UP000565711"/>
    </source>
</evidence>
<keyword evidence="4" id="KW-1185">Reference proteome</keyword>
<evidence type="ECO:0000256" key="2">
    <source>
        <dbReference type="SAM" id="SignalP"/>
    </source>
</evidence>
<evidence type="ECO:0000313" key="3">
    <source>
        <dbReference type="EMBL" id="NKY52385.1"/>
    </source>
</evidence>
<evidence type="ECO:0000256" key="1">
    <source>
        <dbReference type="SAM" id="MobiDB-lite"/>
    </source>
</evidence>
<name>A0A846Y2G7_9NOCA</name>
<feature type="chain" id="PRO_5032942510" description="ATP-binding protein" evidence="2">
    <location>
        <begin position="27"/>
        <end position="110"/>
    </location>
</feature>
<evidence type="ECO:0008006" key="5">
    <source>
        <dbReference type="Google" id="ProtNLM"/>
    </source>
</evidence>
<dbReference type="RefSeq" id="WP_067872803.1">
    <property type="nucleotide sequence ID" value="NZ_JAAXOP010000011.1"/>
</dbReference>
<feature type="compositionally biased region" description="Low complexity" evidence="1">
    <location>
        <begin position="56"/>
        <end position="71"/>
    </location>
</feature>
<keyword evidence="2" id="KW-0732">Signal</keyword>
<dbReference type="AlphaFoldDB" id="A0A846Y2G7"/>